<dbReference type="STRING" id="662367.SAMN05216167_112108"/>
<evidence type="ECO:0000259" key="3">
    <source>
        <dbReference type="Pfam" id="PF12508"/>
    </source>
</evidence>
<dbReference type="OrthoDB" id="1453786at2"/>
<sequence>MSTNQTTPEPDRFDGSRIKQLMQDKRFVTILTGAGVCLILIIYYFLNHTKSKEEGAVKPTMSLNSDLPNAGDSTGLPSQSKLELATNAHPLSMPDQMPMERGLNANVPATLHPDQSRRGGEADSYIYGNDVPDEIYEKPESPAPPRKKKRNQKAGTRAGQEELADDDEVNEVDPTKTKAEIEKQKQLLALLQEYKADKIKRQADLQGRALKPETVPISTVSSLNGAAGKNNFYGLQSDMRKQQMDAKEDSLSVTVKAMVFSDQTIISGGRVTLRLLESITLRGRMIPEGTRLYGVANFGGQRVNIAINQVQVEGRILPMKLTVFDMDGLSGIYVPNVVGVQQGRQAVSQAGQGFNVSAPVYSANVPAMAAASAVQAGLQGGRSFLSRKVAVQKATLKNNYYVLLK</sequence>
<feature type="transmembrane region" description="Helical" evidence="2">
    <location>
        <begin position="27"/>
        <end position="46"/>
    </location>
</feature>
<reference evidence="4 5" key="1">
    <citation type="submission" date="2016-10" db="EMBL/GenBank/DDBJ databases">
        <authorList>
            <person name="de Groot N.N."/>
        </authorList>
    </citation>
    <scope>NUCLEOTIDE SEQUENCE [LARGE SCALE GENOMIC DNA]</scope>
    <source>
        <strain evidence="4 5">DSM 26130</strain>
    </source>
</reference>
<keyword evidence="2" id="KW-0472">Membrane</keyword>
<keyword evidence="5" id="KW-1185">Reference proteome</keyword>
<dbReference type="Proteomes" id="UP000198598">
    <property type="component" value="Unassembled WGS sequence"/>
</dbReference>
<name>A0A1I1ZFZ9_9BACT</name>
<proteinExistence type="predicted"/>
<feature type="compositionally biased region" description="Acidic residues" evidence="1">
    <location>
        <begin position="162"/>
        <end position="171"/>
    </location>
</feature>
<keyword evidence="2" id="KW-0812">Transmembrane</keyword>
<dbReference type="Pfam" id="PF12508">
    <property type="entry name" value="Transposon_TraM"/>
    <property type="match status" value="1"/>
</dbReference>
<dbReference type="InterPro" id="IPR055407">
    <property type="entry name" value="TraM_C"/>
</dbReference>
<feature type="region of interest" description="Disordered" evidence="1">
    <location>
        <begin position="59"/>
        <end position="78"/>
    </location>
</feature>
<feature type="compositionally biased region" description="Polar residues" evidence="1">
    <location>
        <begin position="61"/>
        <end position="78"/>
    </location>
</feature>
<accession>A0A1I1ZFZ9</accession>
<protein>
    <submittedName>
        <fullName evidence="4">Bacteroides conjugative transposon TraM protein</fullName>
    </submittedName>
</protein>
<dbReference type="EMBL" id="FOLQ01000012">
    <property type="protein sequence ID" value="SFE30575.1"/>
    <property type="molecule type" value="Genomic_DNA"/>
</dbReference>
<evidence type="ECO:0000313" key="4">
    <source>
        <dbReference type="EMBL" id="SFE30575.1"/>
    </source>
</evidence>
<feature type="region of interest" description="Disordered" evidence="1">
    <location>
        <begin position="106"/>
        <end position="173"/>
    </location>
</feature>
<evidence type="ECO:0000313" key="5">
    <source>
        <dbReference type="Proteomes" id="UP000198598"/>
    </source>
</evidence>
<feature type="domain" description="Conjugative transposon TraM C-terminal" evidence="3">
    <location>
        <begin position="255"/>
        <end position="405"/>
    </location>
</feature>
<organism evidence="4 5">
    <name type="scientific">Spirosoma endophyticum</name>
    <dbReference type="NCBI Taxonomy" id="662367"/>
    <lineage>
        <taxon>Bacteria</taxon>
        <taxon>Pseudomonadati</taxon>
        <taxon>Bacteroidota</taxon>
        <taxon>Cytophagia</taxon>
        <taxon>Cytophagales</taxon>
        <taxon>Cytophagaceae</taxon>
        <taxon>Spirosoma</taxon>
    </lineage>
</organism>
<gene>
    <name evidence="4" type="ORF">SAMN05216167_112108</name>
</gene>
<dbReference type="AlphaFoldDB" id="A0A1I1ZFZ9"/>
<evidence type="ECO:0000256" key="1">
    <source>
        <dbReference type="SAM" id="MobiDB-lite"/>
    </source>
</evidence>
<evidence type="ECO:0000256" key="2">
    <source>
        <dbReference type="SAM" id="Phobius"/>
    </source>
</evidence>
<dbReference type="RefSeq" id="WP_093831111.1">
    <property type="nucleotide sequence ID" value="NZ_FOLQ01000012.1"/>
</dbReference>
<keyword evidence="2" id="KW-1133">Transmembrane helix</keyword>